<evidence type="ECO:0008006" key="2">
    <source>
        <dbReference type="Google" id="ProtNLM"/>
    </source>
</evidence>
<gene>
    <name evidence="1" type="ORF">ABQM86_13790</name>
</gene>
<sequence length="180" mass="18876">MRRRSVLQLGVAGLALAGCSGTKVDTSQPAALDMAPVIASDDKVPIERPEPLIRYQFTCTAADGSLIGKFSSLEEVWASTRYMHVTDCQVVYVGNGPHLLTPEERAAVNAAVAAGAAPGQDSALCLLIIRACTRTDHRTLAASLAAYGIPVVKGALTLAPLAPQAAQLTRWLKTAVPLQS</sequence>
<dbReference type="EMBL" id="CP165735">
    <property type="protein sequence ID" value="XDV73753.1"/>
    <property type="molecule type" value="Genomic_DNA"/>
</dbReference>
<protein>
    <recommendedName>
        <fullName evidence="2">Lipoprotein</fullName>
    </recommendedName>
</protein>
<reference evidence="1" key="1">
    <citation type="submission" date="2024-07" db="EMBL/GenBank/DDBJ databases">
        <authorList>
            <person name="Li J."/>
            <person name="Wei H."/>
            <person name="Ma J."/>
        </authorList>
    </citation>
    <scope>NUCLEOTIDE SEQUENCE</scope>
    <source>
        <strain evidence="1">AMU7</strain>
    </source>
</reference>
<proteinExistence type="predicted"/>
<organism evidence="1">
    <name type="scientific">Paenarthrobacter sp. AMU7</name>
    <dbReference type="NCBI Taxonomy" id="3162492"/>
    <lineage>
        <taxon>Bacteria</taxon>
        <taxon>Bacillati</taxon>
        <taxon>Actinomycetota</taxon>
        <taxon>Actinomycetes</taxon>
        <taxon>Micrococcales</taxon>
        <taxon>Micrococcaceae</taxon>
        <taxon>Paenarthrobacter</taxon>
    </lineage>
</organism>
<evidence type="ECO:0000313" key="1">
    <source>
        <dbReference type="EMBL" id="XDV73753.1"/>
    </source>
</evidence>
<dbReference type="PROSITE" id="PS51257">
    <property type="entry name" value="PROKAR_LIPOPROTEIN"/>
    <property type="match status" value="1"/>
</dbReference>
<dbReference type="RefSeq" id="WP_207597596.1">
    <property type="nucleotide sequence ID" value="NZ_CP165735.1"/>
</dbReference>
<name>A0AB39YV13_9MICC</name>
<accession>A0AB39YV13</accession>
<dbReference type="AlphaFoldDB" id="A0AB39YV13"/>